<feature type="region of interest" description="Disordered" evidence="1">
    <location>
        <begin position="118"/>
        <end position="157"/>
    </location>
</feature>
<evidence type="ECO:0000256" key="1">
    <source>
        <dbReference type="SAM" id="MobiDB-lite"/>
    </source>
</evidence>
<keyword evidence="3" id="KW-1185">Reference proteome</keyword>
<feature type="compositionally biased region" description="Pro residues" evidence="1">
    <location>
        <begin position="1"/>
        <end position="12"/>
    </location>
</feature>
<dbReference type="EMBL" id="QNRE01000002">
    <property type="protein sequence ID" value="RBO94153.1"/>
    <property type="molecule type" value="Genomic_DNA"/>
</dbReference>
<organism evidence="2 3">
    <name type="scientific">Nocardia puris</name>
    <dbReference type="NCBI Taxonomy" id="208602"/>
    <lineage>
        <taxon>Bacteria</taxon>
        <taxon>Bacillati</taxon>
        <taxon>Actinomycetota</taxon>
        <taxon>Actinomycetes</taxon>
        <taxon>Mycobacteriales</taxon>
        <taxon>Nocardiaceae</taxon>
        <taxon>Nocardia</taxon>
    </lineage>
</organism>
<dbReference type="Proteomes" id="UP000252586">
    <property type="component" value="Unassembled WGS sequence"/>
</dbReference>
<dbReference type="AlphaFoldDB" id="A0A366DVN6"/>
<feature type="region of interest" description="Disordered" evidence="1">
    <location>
        <begin position="1"/>
        <end position="20"/>
    </location>
</feature>
<evidence type="ECO:0000313" key="3">
    <source>
        <dbReference type="Proteomes" id="UP000252586"/>
    </source>
</evidence>
<name>A0A366DVN6_9NOCA</name>
<dbReference type="RefSeq" id="WP_067501265.1">
    <property type="nucleotide sequence ID" value="NZ_JADLPW010000001.1"/>
</dbReference>
<dbReference type="STRING" id="1210090.GCA_001613185_00048"/>
<protein>
    <submittedName>
        <fullName evidence="2">Uncharacterized protein</fullName>
    </submittedName>
</protein>
<reference evidence="2 3" key="1">
    <citation type="submission" date="2018-06" db="EMBL/GenBank/DDBJ databases">
        <title>Genomic Encyclopedia of Type Strains, Phase IV (KMG-IV): sequencing the most valuable type-strain genomes for metagenomic binning, comparative biology and taxonomic classification.</title>
        <authorList>
            <person name="Goeker M."/>
        </authorList>
    </citation>
    <scope>NUCLEOTIDE SEQUENCE [LARGE SCALE GENOMIC DNA]</scope>
    <source>
        <strain evidence="2 3">DSM 44599</strain>
    </source>
</reference>
<evidence type="ECO:0000313" key="2">
    <source>
        <dbReference type="EMBL" id="RBO94153.1"/>
    </source>
</evidence>
<sequence>MTPSPLPTPSVPPQVTTPGPRLHLHPDASDYIDATWWPRSGVLVTELPDLLTALQLRAGPISRVVYDPTAWSEAERSLRMDDRVIRLDPYPFELFDTMYVYGTNGAVIVLQVVHPGAGSAPTVAGEPSRAAGPNTTGSGREPRTITNHAAMGGSADR</sequence>
<gene>
    <name evidence="2" type="ORF">DFR74_102575</name>
</gene>
<comment type="caution">
    <text evidence="2">The sequence shown here is derived from an EMBL/GenBank/DDBJ whole genome shotgun (WGS) entry which is preliminary data.</text>
</comment>
<proteinExistence type="predicted"/>
<accession>A0A366DVN6</accession>
<dbReference type="InterPro" id="IPR046036">
    <property type="entry name" value="DUF5994"/>
</dbReference>
<dbReference type="Pfam" id="PF19457">
    <property type="entry name" value="DUF5994"/>
    <property type="match status" value="1"/>
</dbReference>